<dbReference type="GO" id="GO:0016117">
    <property type="term" value="P:carotenoid biosynthetic process"/>
    <property type="evidence" value="ECO:0007669"/>
    <property type="project" value="UniProtKB-KW"/>
</dbReference>
<dbReference type="AlphaFoldDB" id="D4D804"/>
<dbReference type="Proteomes" id="UP000008383">
    <property type="component" value="Unassembled WGS sequence"/>
</dbReference>
<evidence type="ECO:0000256" key="3">
    <source>
        <dbReference type="ARBA" id="ARBA00006046"/>
    </source>
</evidence>
<dbReference type="EMBL" id="ACYE01000166">
    <property type="protein sequence ID" value="EFE42033.1"/>
    <property type="molecule type" value="Genomic_DNA"/>
</dbReference>
<dbReference type="PROSITE" id="PS00289">
    <property type="entry name" value="PTX_1"/>
    <property type="match status" value="1"/>
</dbReference>
<evidence type="ECO:0000256" key="4">
    <source>
        <dbReference type="ARBA" id="ARBA00013293"/>
    </source>
</evidence>
<dbReference type="PROSITE" id="PS00982">
    <property type="entry name" value="PHYTOENE_DH"/>
    <property type="match status" value="1"/>
</dbReference>
<dbReference type="CDD" id="cd18316">
    <property type="entry name" value="BTB_POZ_KCTD-like"/>
    <property type="match status" value="1"/>
</dbReference>
<dbReference type="PANTHER" id="PTHR43734">
    <property type="entry name" value="PHYTOENE DESATURASE"/>
    <property type="match status" value="1"/>
</dbReference>
<dbReference type="InterPro" id="IPR000210">
    <property type="entry name" value="BTB/POZ_dom"/>
</dbReference>
<dbReference type="Pfam" id="PF01593">
    <property type="entry name" value="Amino_oxidase"/>
    <property type="match status" value="1"/>
</dbReference>
<comment type="similarity">
    <text evidence="3 8">Belongs to the carotenoid/retinoid oxidoreductase family.</text>
</comment>
<dbReference type="InterPro" id="IPR011333">
    <property type="entry name" value="SKP1/BTB/POZ_sf"/>
</dbReference>
<comment type="cofactor">
    <cofactor evidence="1">
        <name>NAD(+)</name>
        <dbReference type="ChEBI" id="CHEBI:57540"/>
    </cofactor>
</comment>
<dbReference type="InterPro" id="IPR002937">
    <property type="entry name" value="Amino_oxidase"/>
</dbReference>
<evidence type="ECO:0000256" key="5">
    <source>
        <dbReference type="ARBA" id="ARBA00022746"/>
    </source>
</evidence>
<dbReference type="InterPro" id="IPR036188">
    <property type="entry name" value="FAD/NAD-bd_sf"/>
</dbReference>
<accession>D4D804</accession>
<dbReference type="OrthoDB" id="7777654at2759"/>
<dbReference type="RefSeq" id="XP_003022651.1">
    <property type="nucleotide sequence ID" value="XM_003022605.1"/>
</dbReference>
<gene>
    <name evidence="10" type="ORF">TRV_03238</name>
</gene>
<dbReference type="KEGG" id="tve:TRV_03238"/>
<dbReference type="HOGENOM" id="CLU_019722_2_1_1"/>
<evidence type="ECO:0000259" key="9">
    <source>
        <dbReference type="PROSITE" id="PS50097"/>
    </source>
</evidence>
<dbReference type="InterPro" id="IPR014105">
    <property type="entry name" value="Carotenoid/retinoid_OxRdtase"/>
</dbReference>
<evidence type="ECO:0000256" key="7">
    <source>
        <dbReference type="ARBA" id="ARBA00034551"/>
    </source>
</evidence>
<evidence type="ECO:0000256" key="1">
    <source>
        <dbReference type="ARBA" id="ARBA00001911"/>
    </source>
</evidence>
<feature type="domain" description="BTB" evidence="9">
    <location>
        <begin position="529"/>
        <end position="597"/>
    </location>
</feature>
<dbReference type="FunFam" id="3.50.50.60:FF:000171">
    <property type="entry name" value="zeta-carotene-forming phytoene desaturase"/>
    <property type="match status" value="1"/>
</dbReference>
<dbReference type="InterPro" id="IPR003131">
    <property type="entry name" value="T1-type_BTB"/>
</dbReference>
<comment type="caution">
    <text evidence="10">The sequence shown here is derived from an EMBL/GenBank/DDBJ whole genome shotgun (WGS) entry which is preliminary data.</text>
</comment>
<evidence type="ECO:0000256" key="6">
    <source>
        <dbReference type="ARBA" id="ARBA00023002"/>
    </source>
</evidence>
<reference evidence="11" key="1">
    <citation type="journal article" date="2011" name="Genome Biol.">
        <title>Comparative and functional genomics provide insights into the pathogenicity of dermatophytic fungi.</title>
        <authorList>
            <person name="Burmester A."/>
            <person name="Shelest E."/>
            <person name="Gloeckner G."/>
            <person name="Heddergott C."/>
            <person name="Schindler S."/>
            <person name="Staib P."/>
            <person name="Heidel A."/>
            <person name="Felder M."/>
            <person name="Petzold A."/>
            <person name="Szafranski K."/>
            <person name="Feuermann M."/>
            <person name="Pedruzzi I."/>
            <person name="Priebe S."/>
            <person name="Groth M."/>
            <person name="Winkler R."/>
            <person name="Li W."/>
            <person name="Kniemeyer O."/>
            <person name="Schroeckh V."/>
            <person name="Hertweck C."/>
            <person name="Hube B."/>
            <person name="White T.C."/>
            <person name="Platzer M."/>
            <person name="Guthke R."/>
            <person name="Heitman J."/>
            <person name="Woestemeyer J."/>
            <person name="Zipfel P.F."/>
            <person name="Monod M."/>
            <person name="Brakhage A.A."/>
        </authorList>
    </citation>
    <scope>NUCLEOTIDE SEQUENCE [LARGE SCALE GENOMIC DNA]</scope>
    <source>
        <strain evidence="11">HKI 0517</strain>
    </source>
</reference>
<proteinExistence type="inferred from homology"/>
<dbReference type="SUPFAM" id="SSF51905">
    <property type="entry name" value="FAD/NAD(P)-binding domain"/>
    <property type="match status" value="1"/>
</dbReference>
<evidence type="ECO:0000256" key="2">
    <source>
        <dbReference type="ARBA" id="ARBA00004829"/>
    </source>
</evidence>
<sequence>MKKRTAIIVGAGAGGVATAARLAKEGFKVTVVEKNGFIGGRCSLIQENGYRFDQGPSLLLLPRLFVDIFKDLGTSMQDEGIQLLKCEPNYRIWFGDHDRVDMSTDLAKMKLEIERYEGDTGFDQYLSYMKESAQHHDLSMAYVMKKNFTSLFSMLRAEFLFSTLPLHPFESIYSRASRYFASEKMRRVFTFASMYLGMSPFDAPATYSLLQYSELADGIWYPAGGFQGVLEALANIGKRLGVKYLLNQPVSSIQLSKDGHTAVGVKLGSGKTLTADTIVINADLVYAYNELLPISPLGNDLKTRPSSCSTISFFWSFDRVIPELQPHNIFLADEYRESFDSIFNDHTIPADPSFYVNVPSRVDPSAAPQGKDAAVALVPVGHLVDNSAWADDMDSVVSKTRERVIDTIESRTGARGLRDCIISEQVNTPFTWKEKFNLHQGAILGLSHSFFNVLSFRPKTKHDTIKGLYFVGASTHPGTGVPVCLAGSSSKHFLVKQALLETSVVQLSWMQTRYALLLADTMSVTNTPKVVMLRVGERTFHTTAETLTERSDYFKAYFSGKWTIPTMEDGSIFIDADGEAFEHVIRYLRRGVFPLAFDAAKGHNYHLYTSILEEAIYFQCHRLVTWLKDQCYHKCVTWHTSVKEVEGEVEGETMAVMGDGSSRAMSIVRAATKEKKTYVCPREIFSHYGQKWKCGRQCHNAQAGEDIKYDVEHIPLWHILKTEHNFNNEWMTDDG</sequence>
<dbReference type="Gene3D" id="3.50.50.60">
    <property type="entry name" value="FAD/NAD(P)-binding domain"/>
    <property type="match status" value="2"/>
</dbReference>
<dbReference type="GeneID" id="9581310"/>
<keyword evidence="11" id="KW-1185">Reference proteome</keyword>
<keyword evidence="5 8" id="KW-0125">Carotenoid biosynthesis</keyword>
<dbReference type="GO" id="GO:0016166">
    <property type="term" value="F:phytoene dehydrogenase activity"/>
    <property type="evidence" value="ECO:0007669"/>
    <property type="project" value="UniProtKB-ARBA"/>
</dbReference>
<dbReference type="PROSITE" id="PS50097">
    <property type="entry name" value="BTB"/>
    <property type="match status" value="1"/>
</dbReference>
<dbReference type="NCBIfam" id="TIGR02734">
    <property type="entry name" value="crtI_fam"/>
    <property type="match status" value="1"/>
</dbReference>
<dbReference type="InterPro" id="IPR030476">
    <property type="entry name" value="Pentaxin_CS"/>
</dbReference>
<dbReference type="SUPFAM" id="SSF54695">
    <property type="entry name" value="POZ domain"/>
    <property type="match status" value="1"/>
</dbReference>
<protein>
    <recommendedName>
        <fullName evidence="4">Phytoene desaturase</fullName>
    </recommendedName>
    <alternativeName>
        <fullName evidence="7">Phytoene desaturase (3,4-didehydrolycopene-forming)</fullName>
    </alternativeName>
</protein>
<dbReference type="Gene3D" id="3.30.710.10">
    <property type="entry name" value="Potassium Channel Kv1.1, Chain A"/>
    <property type="match status" value="1"/>
</dbReference>
<dbReference type="GO" id="GO:0051260">
    <property type="term" value="P:protein homooligomerization"/>
    <property type="evidence" value="ECO:0007669"/>
    <property type="project" value="InterPro"/>
</dbReference>
<organism evidence="10 11">
    <name type="scientific">Trichophyton verrucosum (strain HKI 0517)</name>
    <dbReference type="NCBI Taxonomy" id="663202"/>
    <lineage>
        <taxon>Eukaryota</taxon>
        <taxon>Fungi</taxon>
        <taxon>Dikarya</taxon>
        <taxon>Ascomycota</taxon>
        <taxon>Pezizomycotina</taxon>
        <taxon>Eurotiomycetes</taxon>
        <taxon>Eurotiomycetidae</taxon>
        <taxon>Onygenales</taxon>
        <taxon>Arthrodermataceae</taxon>
        <taxon>Trichophyton</taxon>
    </lineage>
</organism>
<dbReference type="SMART" id="SM00225">
    <property type="entry name" value="BTB"/>
    <property type="match status" value="1"/>
</dbReference>
<evidence type="ECO:0000313" key="10">
    <source>
        <dbReference type="EMBL" id="EFE42033.1"/>
    </source>
</evidence>
<dbReference type="PANTHER" id="PTHR43734:SF1">
    <property type="entry name" value="PHYTOENE DESATURASE"/>
    <property type="match status" value="1"/>
</dbReference>
<evidence type="ECO:0000256" key="8">
    <source>
        <dbReference type="RuleBase" id="RU362075"/>
    </source>
</evidence>
<comment type="pathway">
    <text evidence="2 8">Carotenoid biosynthesis.</text>
</comment>
<dbReference type="Pfam" id="PF02214">
    <property type="entry name" value="BTB_2"/>
    <property type="match status" value="1"/>
</dbReference>
<dbReference type="InterPro" id="IPR008150">
    <property type="entry name" value="Phytoene_DH_bac_CS"/>
</dbReference>
<name>D4D804_TRIVH</name>
<keyword evidence="6 8" id="KW-0560">Oxidoreductase</keyword>
<evidence type="ECO:0000313" key="11">
    <source>
        <dbReference type="Proteomes" id="UP000008383"/>
    </source>
</evidence>